<dbReference type="InterPro" id="IPR050796">
    <property type="entry name" value="SCF_F-box_component"/>
</dbReference>
<dbReference type="SMART" id="SM00256">
    <property type="entry name" value="FBOX"/>
    <property type="match status" value="1"/>
</dbReference>
<dbReference type="SUPFAM" id="SSF117281">
    <property type="entry name" value="Kelch motif"/>
    <property type="match status" value="1"/>
</dbReference>
<dbReference type="InterPro" id="IPR001810">
    <property type="entry name" value="F-box_dom"/>
</dbReference>
<dbReference type="InterPro" id="IPR036047">
    <property type="entry name" value="F-box-like_dom_sf"/>
</dbReference>
<dbReference type="InterPro" id="IPR015915">
    <property type="entry name" value="Kelch-typ_b-propeller"/>
</dbReference>
<accession>A0A176W5G6</accession>
<evidence type="ECO:0000313" key="2">
    <source>
        <dbReference type="EMBL" id="OAE27883.1"/>
    </source>
</evidence>
<keyword evidence="3" id="KW-1185">Reference proteome</keyword>
<dbReference type="AlphaFoldDB" id="A0A176W5G6"/>
<comment type="caution">
    <text evidence="2">The sequence shown here is derived from an EMBL/GenBank/DDBJ whole genome shotgun (WGS) entry which is preliminary data.</text>
</comment>
<evidence type="ECO:0000313" key="3">
    <source>
        <dbReference type="Proteomes" id="UP000077202"/>
    </source>
</evidence>
<dbReference type="Pfam" id="PF03478">
    <property type="entry name" value="Beta-prop_KIB1-4"/>
    <property type="match status" value="1"/>
</dbReference>
<dbReference type="InterPro" id="IPR005174">
    <property type="entry name" value="KIB1-4_b-propeller"/>
</dbReference>
<sequence>MDPELWRHLPEELVQRILARLPWWSNMQLRSVSRAWRTLLADCEFLRRSEPPVGGRRPCWICRSRDASYTLRNWSMTRSLPLAGLLSTDPQFRLEAATAGLLLMAHHSQPLGRLSFLVNPLNGTRRDIPPLPLLKDPSLCYSLGMVADRSSRSHKIIVVHSELVNCPGAPAQEEIFVYDSRADRWDMVHCMQRQCDDYRGLRSAVFVNGQLYILTVMNSEDGWIYRLFLVLPSRWDEVPARICIQTLSNVHMFEHGGRLMLVGETKTGGRAAAVRIWRLGPSMTKWHEAFVMPDHLLLQLHVPRRGVRFKVHVEGHFACFRGRVVVVCDMLQGSWASSSFDCFRLASRAGDELRARMYQMDWCAPKIRVETDETDAVWVPMDYLILGRWGQFLLGNMSLSNRM</sequence>
<dbReference type="PANTHER" id="PTHR31672">
    <property type="entry name" value="BNACNNG10540D PROTEIN"/>
    <property type="match status" value="1"/>
</dbReference>
<feature type="domain" description="F-box" evidence="1">
    <location>
        <begin position="3"/>
        <end position="49"/>
    </location>
</feature>
<protein>
    <recommendedName>
        <fullName evidence="1">F-box domain-containing protein</fullName>
    </recommendedName>
</protein>
<evidence type="ECO:0000259" key="1">
    <source>
        <dbReference type="PROSITE" id="PS50181"/>
    </source>
</evidence>
<dbReference type="Proteomes" id="UP000077202">
    <property type="component" value="Unassembled WGS sequence"/>
</dbReference>
<dbReference type="PROSITE" id="PS50181">
    <property type="entry name" value="FBOX"/>
    <property type="match status" value="1"/>
</dbReference>
<gene>
    <name evidence="2" type="ORF">AXG93_2334s1060</name>
</gene>
<proteinExistence type="predicted"/>
<dbReference type="EMBL" id="LVLJ01001809">
    <property type="protein sequence ID" value="OAE27883.1"/>
    <property type="molecule type" value="Genomic_DNA"/>
</dbReference>
<dbReference type="Gene3D" id="1.20.1280.50">
    <property type="match status" value="1"/>
</dbReference>
<name>A0A176W5G6_MARPO</name>
<dbReference type="PANTHER" id="PTHR31672:SF13">
    <property type="entry name" value="F-BOX PROTEIN CPR30-LIKE"/>
    <property type="match status" value="1"/>
</dbReference>
<dbReference type="SUPFAM" id="SSF81383">
    <property type="entry name" value="F-box domain"/>
    <property type="match status" value="1"/>
</dbReference>
<dbReference type="Gene3D" id="2.120.10.80">
    <property type="entry name" value="Kelch-type beta propeller"/>
    <property type="match status" value="1"/>
</dbReference>
<reference evidence="2" key="1">
    <citation type="submission" date="2016-03" db="EMBL/GenBank/DDBJ databases">
        <title>Mechanisms controlling the formation of the plant cell surface in tip-growing cells are functionally conserved among land plants.</title>
        <authorList>
            <person name="Honkanen S."/>
            <person name="Jones V.A."/>
            <person name="Morieri G."/>
            <person name="Champion C."/>
            <person name="Hetherington A.J."/>
            <person name="Kelly S."/>
            <person name="Saint-Marcoux D."/>
            <person name="Proust H."/>
            <person name="Prescott H."/>
            <person name="Dolan L."/>
        </authorList>
    </citation>
    <scope>NUCLEOTIDE SEQUENCE [LARGE SCALE GENOMIC DNA]</scope>
    <source>
        <tissue evidence="2">Whole gametophyte</tissue>
    </source>
</reference>
<dbReference type="Pfam" id="PF00646">
    <property type="entry name" value="F-box"/>
    <property type="match status" value="1"/>
</dbReference>
<organism evidence="2 3">
    <name type="scientific">Marchantia polymorpha subsp. ruderalis</name>
    <dbReference type="NCBI Taxonomy" id="1480154"/>
    <lineage>
        <taxon>Eukaryota</taxon>
        <taxon>Viridiplantae</taxon>
        <taxon>Streptophyta</taxon>
        <taxon>Embryophyta</taxon>
        <taxon>Marchantiophyta</taxon>
        <taxon>Marchantiopsida</taxon>
        <taxon>Marchantiidae</taxon>
        <taxon>Marchantiales</taxon>
        <taxon>Marchantiaceae</taxon>
        <taxon>Marchantia</taxon>
    </lineage>
</organism>